<organism evidence="2 3">
    <name type="scientific">Catenaria anguillulae PL171</name>
    <dbReference type="NCBI Taxonomy" id="765915"/>
    <lineage>
        <taxon>Eukaryota</taxon>
        <taxon>Fungi</taxon>
        <taxon>Fungi incertae sedis</taxon>
        <taxon>Blastocladiomycota</taxon>
        <taxon>Blastocladiomycetes</taxon>
        <taxon>Blastocladiales</taxon>
        <taxon>Catenariaceae</taxon>
        <taxon>Catenaria</taxon>
    </lineage>
</organism>
<dbReference type="Proteomes" id="UP000193411">
    <property type="component" value="Unassembled WGS sequence"/>
</dbReference>
<evidence type="ECO:0000313" key="2">
    <source>
        <dbReference type="EMBL" id="ORZ40353.1"/>
    </source>
</evidence>
<comment type="caution">
    <text evidence="2">The sequence shown here is derived from an EMBL/GenBank/DDBJ whole genome shotgun (WGS) entry which is preliminary data.</text>
</comment>
<accession>A0A1Y2I303</accession>
<sequence length="143" mass="15973">MRVSMSVMVSATMRSRTWGSASVWSGRICRMRWTGRVAEVEMCTMRACVGNEARHCAMSWKQSCDLPAPAGPDTSTTPGQGRPPRRKRSMVGSPRGRRDASGSWDKWAAGWAVTPTSESEKFDFGAWRARCEARAVRRAWTWG</sequence>
<dbReference type="AlphaFoldDB" id="A0A1Y2I303"/>
<feature type="region of interest" description="Disordered" evidence="1">
    <location>
        <begin position="67"/>
        <end position="110"/>
    </location>
</feature>
<evidence type="ECO:0000313" key="3">
    <source>
        <dbReference type="Proteomes" id="UP000193411"/>
    </source>
</evidence>
<gene>
    <name evidence="2" type="ORF">BCR44DRAFT_1424886</name>
</gene>
<dbReference type="EMBL" id="MCFL01000003">
    <property type="protein sequence ID" value="ORZ40353.1"/>
    <property type="molecule type" value="Genomic_DNA"/>
</dbReference>
<keyword evidence="3" id="KW-1185">Reference proteome</keyword>
<protein>
    <submittedName>
        <fullName evidence="2">Uncharacterized protein</fullName>
    </submittedName>
</protein>
<name>A0A1Y2I303_9FUNG</name>
<proteinExistence type="predicted"/>
<reference evidence="2 3" key="1">
    <citation type="submission" date="2016-07" db="EMBL/GenBank/DDBJ databases">
        <title>Pervasive Adenine N6-methylation of Active Genes in Fungi.</title>
        <authorList>
            <consortium name="DOE Joint Genome Institute"/>
            <person name="Mondo S.J."/>
            <person name="Dannebaum R.O."/>
            <person name="Kuo R.C."/>
            <person name="Labutti K."/>
            <person name="Haridas S."/>
            <person name="Kuo A."/>
            <person name="Salamov A."/>
            <person name="Ahrendt S.R."/>
            <person name="Lipzen A."/>
            <person name="Sullivan W."/>
            <person name="Andreopoulos W.B."/>
            <person name="Clum A."/>
            <person name="Lindquist E."/>
            <person name="Daum C."/>
            <person name="Ramamoorthy G.K."/>
            <person name="Gryganskyi A."/>
            <person name="Culley D."/>
            <person name="Magnuson J.K."/>
            <person name="James T.Y."/>
            <person name="O'Malley M.A."/>
            <person name="Stajich J.E."/>
            <person name="Spatafora J.W."/>
            <person name="Visel A."/>
            <person name="Grigoriev I.V."/>
        </authorList>
    </citation>
    <scope>NUCLEOTIDE SEQUENCE [LARGE SCALE GENOMIC DNA]</scope>
    <source>
        <strain evidence="2 3">PL171</strain>
    </source>
</reference>
<evidence type="ECO:0000256" key="1">
    <source>
        <dbReference type="SAM" id="MobiDB-lite"/>
    </source>
</evidence>